<dbReference type="InterPro" id="IPR036291">
    <property type="entry name" value="NAD(P)-bd_dom_sf"/>
</dbReference>
<dbReference type="PANTHER" id="PTHR48106">
    <property type="entry name" value="QUINONE OXIDOREDUCTASE PIG3-RELATED"/>
    <property type="match status" value="1"/>
</dbReference>
<dbReference type="RefSeq" id="WP_244717397.1">
    <property type="nucleotide sequence ID" value="NZ_CP095049.1"/>
</dbReference>
<dbReference type="Proteomes" id="UP000831785">
    <property type="component" value="Chromosome"/>
</dbReference>
<dbReference type="Pfam" id="PF00107">
    <property type="entry name" value="ADH_zinc_N"/>
    <property type="match status" value="1"/>
</dbReference>
<name>A0ABY4F8E1_9BACT</name>
<evidence type="ECO:0000256" key="2">
    <source>
        <dbReference type="ARBA" id="ARBA00023002"/>
    </source>
</evidence>
<proteinExistence type="predicted"/>
<dbReference type="InterPro" id="IPR011032">
    <property type="entry name" value="GroES-like_sf"/>
</dbReference>
<evidence type="ECO:0000313" key="4">
    <source>
        <dbReference type="EMBL" id="UOQ52915.1"/>
    </source>
</evidence>
<dbReference type="InterPro" id="IPR013149">
    <property type="entry name" value="ADH-like_C"/>
</dbReference>
<evidence type="ECO:0000259" key="3">
    <source>
        <dbReference type="SMART" id="SM00829"/>
    </source>
</evidence>
<dbReference type="InterPro" id="IPR013154">
    <property type="entry name" value="ADH-like_N"/>
</dbReference>
<organism evidence="4 5">
    <name type="scientific">Hymenobacter cellulosivorans</name>
    <dbReference type="NCBI Taxonomy" id="2932249"/>
    <lineage>
        <taxon>Bacteria</taxon>
        <taxon>Pseudomonadati</taxon>
        <taxon>Bacteroidota</taxon>
        <taxon>Cytophagia</taxon>
        <taxon>Cytophagales</taxon>
        <taxon>Hymenobacteraceae</taxon>
        <taxon>Hymenobacter</taxon>
    </lineage>
</organism>
<gene>
    <name evidence="4" type="ORF">MUN80_24635</name>
</gene>
<evidence type="ECO:0000313" key="5">
    <source>
        <dbReference type="Proteomes" id="UP000831785"/>
    </source>
</evidence>
<accession>A0ABY4F8E1</accession>
<dbReference type="PANTHER" id="PTHR48106:SF13">
    <property type="entry name" value="QUINONE OXIDOREDUCTASE-RELATED"/>
    <property type="match status" value="1"/>
</dbReference>
<dbReference type="SUPFAM" id="SSF50129">
    <property type="entry name" value="GroES-like"/>
    <property type="match status" value="1"/>
</dbReference>
<evidence type="ECO:0000256" key="1">
    <source>
        <dbReference type="ARBA" id="ARBA00022857"/>
    </source>
</evidence>
<dbReference type="InterPro" id="IPR020843">
    <property type="entry name" value="ER"/>
</dbReference>
<dbReference type="SUPFAM" id="SSF51735">
    <property type="entry name" value="NAD(P)-binding Rossmann-fold domains"/>
    <property type="match status" value="1"/>
</dbReference>
<reference evidence="4 5" key="1">
    <citation type="submission" date="2022-04" db="EMBL/GenBank/DDBJ databases">
        <title>Hymenobacter sp. isolated from the air.</title>
        <authorList>
            <person name="Won M."/>
            <person name="Lee C.-M."/>
            <person name="Woen H.-Y."/>
            <person name="Kwon S.-W."/>
        </authorList>
    </citation>
    <scope>NUCLEOTIDE SEQUENCE [LARGE SCALE GENOMIC DNA]</scope>
    <source>
        <strain evidence="5">5116 S-27</strain>
    </source>
</reference>
<protein>
    <submittedName>
        <fullName evidence="4">Zinc-binding dehydrogenase</fullName>
    </submittedName>
</protein>
<sequence>MKAVQFSEHGAAEVLQLVDLPTPQPGAGQVLIKVAASGVNYADIWQRQGLSPKPLPLPYVAGYEVAGTIEALAEGVTNVQVGQRVMAMLPSGGYAEYAVASAAQVIPLPAELGYAEATALLAQGPTAVGLLNTGLYASVLVLAAAGGVGSMLVQVAKNRGQQVIAAVGSEAKKAWVQALGAEAVVSYAEADWVQQVRAVTAGQGVAAVFDAVGGQVGTEALQVLGAGGTAVIYGAASGEPTKLDAQQLIGQMQVVRGYTVFGELGRLGEYTQELLDYFRAGQLQLPVQTYPVTKAPAAHRDLEARRTQGKVVLLFE</sequence>
<keyword evidence="2" id="KW-0560">Oxidoreductase</keyword>
<feature type="domain" description="Enoyl reductase (ER)" evidence="3">
    <location>
        <begin position="10"/>
        <end position="313"/>
    </location>
</feature>
<dbReference type="Gene3D" id="3.90.180.10">
    <property type="entry name" value="Medium-chain alcohol dehydrogenases, catalytic domain"/>
    <property type="match status" value="1"/>
</dbReference>
<keyword evidence="1" id="KW-0521">NADP</keyword>
<dbReference type="Gene3D" id="3.40.50.720">
    <property type="entry name" value="NAD(P)-binding Rossmann-like Domain"/>
    <property type="match status" value="1"/>
</dbReference>
<dbReference type="SMART" id="SM00829">
    <property type="entry name" value="PKS_ER"/>
    <property type="match status" value="1"/>
</dbReference>
<dbReference type="Pfam" id="PF08240">
    <property type="entry name" value="ADH_N"/>
    <property type="match status" value="1"/>
</dbReference>
<keyword evidence="5" id="KW-1185">Reference proteome</keyword>
<dbReference type="EMBL" id="CP095049">
    <property type="protein sequence ID" value="UOQ52915.1"/>
    <property type="molecule type" value="Genomic_DNA"/>
</dbReference>